<dbReference type="Pfam" id="PF01648">
    <property type="entry name" value="ACPS"/>
    <property type="match status" value="1"/>
</dbReference>
<organism evidence="3 4">
    <name type="scientific">Henriciella pelagia</name>
    <dbReference type="NCBI Taxonomy" id="1977912"/>
    <lineage>
        <taxon>Bacteria</taxon>
        <taxon>Pseudomonadati</taxon>
        <taxon>Pseudomonadota</taxon>
        <taxon>Alphaproteobacteria</taxon>
        <taxon>Hyphomonadales</taxon>
        <taxon>Hyphomonadaceae</taxon>
        <taxon>Henriciella</taxon>
    </lineage>
</organism>
<protein>
    <recommendedName>
        <fullName evidence="2">4'-phosphopantetheinyl transferase domain-containing protein</fullName>
    </recommendedName>
</protein>
<dbReference type="Gene3D" id="3.90.470.20">
    <property type="entry name" value="4'-phosphopantetheinyl transferase domain"/>
    <property type="match status" value="1"/>
</dbReference>
<feature type="domain" description="4'-phosphopantetheinyl transferase" evidence="2">
    <location>
        <begin position="6"/>
        <end position="75"/>
    </location>
</feature>
<evidence type="ECO:0000313" key="4">
    <source>
        <dbReference type="Proteomes" id="UP000628854"/>
    </source>
</evidence>
<dbReference type="SUPFAM" id="SSF56214">
    <property type="entry name" value="4'-phosphopantetheinyl transferase"/>
    <property type="match status" value="1"/>
</dbReference>
<dbReference type="InterPro" id="IPR037143">
    <property type="entry name" value="4-PPantetheinyl_Trfase_dom_sf"/>
</dbReference>
<comment type="caution">
    <text evidence="3">The sequence shown here is derived from an EMBL/GenBank/DDBJ whole genome shotgun (WGS) entry which is preliminary data.</text>
</comment>
<proteinExistence type="predicted"/>
<accession>A0ABQ1K0S1</accession>
<dbReference type="Proteomes" id="UP000628854">
    <property type="component" value="Unassembled WGS sequence"/>
</dbReference>
<sequence length="118" mass="12758">MLRDGRIGCDIEQVRPLSHLAMLSMIASPAEAALIRGLTSDEGETPLAFFRLWTAKEAVLKWQGDGLRGGAKSVDIPAGLLSGNVRQVEVERDAGAVLVRQIDTAQDRVAMIAFSARR</sequence>
<evidence type="ECO:0000259" key="2">
    <source>
        <dbReference type="Pfam" id="PF01648"/>
    </source>
</evidence>
<dbReference type="InterPro" id="IPR008278">
    <property type="entry name" value="4-PPantetheinyl_Trfase_dom"/>
</dbReference>
<keyword evidence="4" id="KW-1185">Reference proteome</keyword>
<keyword evidence="1" id="KW-0808">Transferase</keyword>
<name>A0ABQ1K0S1_9PROT</name>
<evidence type="ECO:0000256" key="1">
    <source>
        <dbReference type="ARBA" id="ARBA00022679"/>
    </source>
</evidence>
<evidence type="ECO:0000313" key="3">
    <source>
        <dbReference type="EMBL" id="GGB79671.1"/>
    </source>
</evidence>
<dbReference type="EMBL" id="BMKF01000003">
    <property type="protein sequence ID" value="GGB79671.1"/>
    <property type="molecule type" value="Genomic_DNA"/>
</dbReference>
<gene>
    <name evidence="3" type="ORF">GCM10011503_30530</name>
</gene>
<reference evidence="4" key="1">
    <citation type="journal article" date="2019" name="Int. J. Syst. Evol. Microbiol.">
        <title>The Global Catalogue of Microorganisms (GCM) 10K type strain sequencing project: providing services to taxonomists for standard genome sequencing and annotation.</title>
        <authorList>
            <consortium name="The Broad Institute Genomics Platform"/>
            <consortium name="The Broad Institute Genome Sequencing Center for Infectious Disease"/>
            <person name="Wu L."/>
            <person name="Ma J."/>
        </authorList>
    </citation>
    <scope>NUCLEOTIDE SEQUENCE [LARGE SCALE GENOMIC DNA]</scope>
    <source>
        <strain evidence="4">CGMCC 1.15928</strain>
    </source>
</reference>